<keyword evidence="1" id="KW-0472">Membrane</keyword>
<dbReference type="Proteomes" id="UP000294848">
    <property type="component" value="Unassembled WGS sequence"/>
</dbReference>
<reference evidence="2 3" key="1">
    <citation type="submission" date="2019-03" db="EMBL/GenBank/DDBJ databases">
        <title>Freshwater and sediment microbial communities from various areas in North America, analyzing microbe dynamics in response to fracking.</title>
        <authorList>
            <person name="Lamendella R."/>
        </authorList>
    </citation>
    <scope>NUCLEOTIDE SEQUENCE [LARGE SCALE GENOMIC DNA]</scope>
    <source>
        <strain evidence="2 3">114D</strain>
    </source>
</reference>
<sequence length="183" mass="20697">MEQKSTFWKSAMTLGLYLAIALILYNVVLYVLGENMNKTLGLITYVIMGAGIYWCQLNYRNNELGGYIEYSKALGFGVAVMLFAGVLNALYTVILLKVDPSIMEQVRIMQEEAMLQQGMSEEQIEMTGEMMSKFQSPIVIVISSLFTFAFIGFLISLVTSIFIKRKQEEDAFEEAMDEIKAED</sequence>
<organism evidence="2 3">
    <name type="scientific">Sunxiuqinia elliptica</name>
    <dbReference type="NCBI Taxonomy" id="655355"/>
    <lineage>
        <taxon>Bacteria</taxon>
        <taxon>Pseudomonadati</taxon>
        <taxon>Bacteroidota</taxon>
        <taxon>Bacteroidia</taxon>
        <taxon>Marinilabiliales</taxon>
        <taxon>Prolixibacteraceae</taxon>
        <taxon>Sunxiuqinia</taxon>
    </lineage>
</organism>
<accession>A0A4R6HC25</accession>
<dbReference type="OrthoDB" id="1120498at2"/>
<gene>
    <name evidence="2" type="ORF">DET52_1011102</name>
</gene>
<dbReference type="Pfam" id="PF13858">
    <property type="entry name" value="DUF4199"/>
    <property type="match status" value="1"/>
</dbReference>
<feature type="transmembrane region" description="Helical" evidence="1">
    <location>
        <begin position="12"/>
        <end position="33"/>
    </location>
</feature>
<protein>
    <submittedName>
        <fullName evidence="2">Uncharacterized protein DUF4199</fullName>
    </submittedName>
</protein>
<feature type="transmembrane region" description="Helical" evidence="1">
    <location>
        <begin position="138"/>
        <end position="163"/>
    </location>
</feature>
<keyword evidence="1" id="KW-1133">Transmembrane helix</keyword>
<dbReference type="AlphaFoldDB" id="A0A4R6HC25"/>
<proteinExistence type="predicted"/>
<dbReference type="RefSeq" id="WP_133463801.1">
    <property type="nucleotide sequence ID" value="NZ_SNWI01000001.1"/>
</dbReference>
<keyword evidence="1" id="KW-0812">Transmembrane</keyword>
<name>A0A4R6HC25_9BACT</name>
<evidence type="ECO:0000313" key="3">
    <source>
        <dbReference type="Proteomes" id="UP000294848"/>
    </source>
</evidence>
<dbReference type="InterPro" id="IPR025250">
    <property type="entry name" value="DUF4199"/>
</dbReference>
<feature type="transmembrane region" description="Helical" evidence="1">
    <location>
        <begin position="39"/>
        <end position="55"/>
    </location>
</feature>
<feature type="transmembrane region" description="Helical" evidence="1">
    <location>
        <begin position="76"/>
        <end position="96"/>
    </location>
</feature>
<comment type="caution">
    <text evidence="2">The sequence shown here is derived from an EMBL/GenBank/DDBJ whole genome shotgun (WGS) entry which is preliminary data.</text>
</comment>
<evidence type="ECO:0000313" key="2">
    <source>
        <dbReference type="EMBL" id="TDO05734.1"/>
    </source>
</evidence>
<dbReference type="EMBL" id="SNWI01000001">
    <property type="protein sequence ID" value="TDO05734.1"/>
    <property type="molecule type" value="Genomic_DNA"/>
</dbReference>
<evidence type="ECO:0000256" key="1">
    <source>
        <dbReference type="SAM" id="Phobius"/>
    </source>
</evidence>